<evidence type="ECO:0000313" key="14">
    <source>
        <dbReference type="EMBL" id="KJA27764.1"/>
    </source>
</evidence>
<dbReference type="GO" id="GO:0006031">
    <property type="term" value="P:chitin biosynthetic process"/>
    <property type="evidence" value="ECO:0007669"/>
    <property type="project" value="TreeGrafter"/>
</dbReference>
<dbReference type="GO" id="GO:0030428">
    <property type="term" value="C:cell septum"/>
    <property type="evidence" value="ECO:0007669"/>
    <property type="project" value="TreeGrafter"/>
</dbReference>
<comment type="catalytic activity">
    <reaction evidence="10">
        <text>[(1-&gt;4)-N-acetyl-beta-D-glucosaminyl](n) + UDP-N-acetyl-alpha-D-glucosamine = [(1-&gt;4)-N-acetyl-beta-D-glucosaminyl](n+1) + UDP + H(+)</text>
        <dbReference type="Rhea" id="RHEA:16637"/>
        <dbReference type="Rhea" id="RHEA-COMP:9593"/>
        <dbReference type="Rhea" id="RHEA-COMP:9595"/>
        <dbReference type="ChEBI" id="CHEBI:15378"/>
        <dbReference type="ChEBI" id="CHEBI:17029"/>
        <dbReference type="ChEBI" id="CHEBI:57705"/>
        <dbReference type="ChEBI" id="CHEBI:58223"/>
        <dbReference type="EC" id="2.4.1.16"/>
    </reaction>
</comment>
<dbReference type="STRING" id="945553.A0A0D2PA45"/>
<keyword evidence="15" id="KW-1185">Reference proteome</keyword>
<keyword evidence="6 12" id="KW-0812">Transmembrane</keyword>
<comment type="subcellular location">
    <subcellularLocation>
        <location evidence="1">Cell membrane</location>
        <topology evidence="1">Multi-pass membrane protein</topology>
    </subcellularLocation>
</comment>
<evidence type="ECO:0000256" key="8">
    <source>
        <dbReference type="ARBA" id="ARBA00023136"/>
    </source>
</evidence>
<dbReference type="PANTHER" id="PTHR22914:SF41">
    <property type="entry name" value="CHITIN SYNTHASE 7"/>
    <property type="match status" value="1"/>
</dbReference>
<keyword evidence="5 14" id="KW-0808">Transferase</keyword>
<dbReference type="CDD" id="cd04190">
    <property type="entry name" value="Chitin_synth_C"/>
    <property type="match status" value="1"/>
</dbReference>
<feature type="transmembrane region" description="Helical" evidence="12">
    <location>
        <begin position="109"/>
        <end position="129"/>
    </location>
</feature>
<evidence type="ECO:0000256" key="5">
    <source>
        <dbReference type="ARBA" id="ARBA00022679"/>
    </source>
</evidence>
<feature type="domain" description="Chitin synthase 4-like" evidence="13">
    <location>
        <begin position="240"/>
        <end position="322"/>
    </location>
</feature>
<keyword evidence="7 12" id="KW-1133">Transmembrane helix</keyword>
<evidence type="ECO:0000256" key="10">
    <source>
        <dbReference type="ARBA" id="ARBA00048014"/>
    </source>
</evidence>
<keyword evidence="4" id="KW-0328">Glycosyltransferase</keyword>
<evidence type="ECO:0000256" key="4">
    <source>
        <dbReference type="ARBA" id="ARBA00022676"/>
    </source>
</evidence>
<keyword evidence="9" id="KW-0325">Glycoprotein</keyword>
<dbReference type="EMBL" id="KN817523">
    <property type="protein sequence ID" value="KJA27764.1"/>
    <property type="molecule type" value="Genomic_DNA"/>
</dbReference>
<gene>
    <name evidence="14" type="ORF">HYPSUDRAFT_197925</name>
</gene>
<feature type="transmembrane region" description="Helical" evidence="12">
    <location>
        <begin position="335"/>
        <end position="362"/>
    </location>
</feature>
<dbReference type="Pfam" id="PF03142">
    <property type="entry name" value="Chitin_synth_2"/>
    <property type="match status" value="1"/>
</dbReference>
<dbReference type="GO" id="GO:0005886">
    <property type="term" value="C:plasma membrane"/>
    <property type="evidence" value="ECO:0007669"/>
    <property type="project" value="UniProtKB-SubCell"/>
</dbReference>
<name>A0A0D2PA45_HYPSF</name>
<evidence type="ECO:0000256" key="2">
    <source>
        <dbReference type="ARBA" id="ARBA00012543"/>
    </source>
</evidence>
<dbReference type="GO" id="GO:0004100">
    <property type="term" value="F:chitin synthase activity"/>
    <property type="evidence" value="ECO:0007669"/>
    <property type="project" value="UniProtKB-EC"/>
</dbReference>
<feature type="region of interest" description="Disordered" evidence="11">
    <location>
        <begin position="1081"/>
        <end position="1136"/>
    </location>
</feature>
<reference evidence="15" key="1">
    <citation type="submission" date="2014-04" db="EMBL/GenBank/DDBJ databases">
        <title>Evolutionary Origins and Diversification of the Mycorrhizal Mutualists.</title>
        <authorList>
            <consortium name="DOE Joint Genome Institute"/>
            <consortium name="Mycorrhizal Genomics Consortium"/>
            <person name="Kohler A."/>
            <person name="Kuo A."/>
            <person name="Nagy L.G."/>
            <person name="Floudas D."/>
            <person name="Copeland A."/>
            <person name="Barry K.W."/>
            <person name="Cichocki N."/>
            <person name="Veneault-Fourrey C."/>
            <person name="LaButti K."/>
            <person name="Lindquist E.A."/>
            <person name="Lipzen A."/>
            <person name="Lundell T."/>
            <person name="Morin E."/>
            <person name="Murat C."/>
            <person name="Riley R."/>
            <person name="Ohm R."/>
            <person name="Sun H."/>
            <person name="Tunlid A."/>
            <person name="Henrissat B."/>
            <person name="Grigoriev I.V."/>
            <person name="Hibbett D.S."/>
            <person name="Martin F."/>
        </authorList>
    </citation>
    <scope>NUCLEOTIDE SEQUENCE [LARGE SCALE GENOMIC DNA]</scope>
    <source>
        <strain evidence="15">FD-334 SS-4</strain>
    </source>
</reference>
<feature type="transmembrane region" description="Helical" evidence="12">
    <location>
        <begin position="870"/>
        <end position="896"/>
    </location>
</feature>
<dbReference type="PANTHER" id="PTHR22914">
    <property type="entry name" value="CHITIN SYNTHASE"/>
    <property type="match status" value="1"/>
</dbReference>
<accession>A0A0D2PA45</accession>
<feature type="transmembrane region" description="Helical" evidence="12">
    <location>
        <begin position="817"/>
        <end position="835"/>
    </location>
</feature>
<feature type="region of interest" description="Disordered" evidence="11">
    <location>
        <begin position="948"/>
        <end position="970"/>
    </location>
</feature>
<sequence>MALRFQTNYDFTDVPIPTTRQPPPSGATIRRAKTLTKPERGVAAVPLINPTTFSPSSTSPRPADPNDYNGSTSWRYFSRAVTIWAPDMLLSSLGGLKDKAVRRAWREKVTLCFLIACLCAIVGFITVGFQKVLCPENSISNFLVAGSTTGVLAVQGVMYNTSSIALPTGVSLATLTGAPGQDITPYFTRSASDFASCKNLQFRVAVDQPCATTGSCPLGNLNSTATFKSLGLVKTAFVAGYTWDQIANLTGFLVLDGAVVNLTPYLTTHPSAVPSDNVDAAIRTITGTDFSGSGKDAIRLFYNRADLKTAIPCIKERYYAGNIDKVTPGCFVSSLFLYVGLIVILTLVFVRFVMACIFNWFLSERLAGNPSSHDLNRSAISPAVMPEGANVSIDNKNGTAPWAGGPKKLNKNKKIVPSSSSTTLVNSDNGSAPIMSLAQIGAELFAVCLVTCYSEGLDSLRTTLDSISTTDYSDKRKLLFIVADGMITGDGEKKSTPDICVSLLEADTRFGNPMPMTYASVGSGAKAQNRAMVYAGHYTVAGCRTPTVIVVKCGTDAEAASDKKPGNRGKRDSQLILMNFFSRVTYNDRMTPLDFDLFRKIHILMGVTPDFFEVCLMVDADTKVFPSSLKHLVNCMHHDQMIMGVCGETRIANKRQSWVTAIQVFEYFISHHLAKAFESVFGGVSCLPGCFSMFRLKARKSTGDDWVPLIIKPEIVKEYSQSEVTTLHQKNLLLLGEDRFLTTILLRTFPNRKMMFLPQARCRTIVPDTFSVLLSQRRRWINSTIHNLMELVLVRNLCGTFCFSMQFVVFMDLLGTVVLPIAITLTYALIVSMAITPPKTFEEAIPLMLLIAVLGLPAVLILITTRKVVYVFWMLIYLLALPVWNCILPLYAFWHFDDFSWGETRKVAGEGKDEGHGGGGGASNAVEVPLRRWEDWERSRLRKLKREEKRRRDFERSHPSGYNSGGERDFLAAPDTRSIYTRSQYDGSDTFSLNSSDDDHWGQQIGGYNEHNAQFPPPPIALMLPQNVDKAETVGGAELEAMLEMGFDDRPPLPNTTYAPRYQLSDGSTASLVNVAGNGYSPLSRSGSPGTAIPHPNTALSPTTPTTPIPGDASRPPRGNAPRYGPLGPLDPAAAF</sequence>
<dbReference type="OMA" id="KYLVNCM"/>
<feature type="transmembrane region" description="Helical" evidence="12">
    <location>
        <begin position="847"/>
        <end position="864"/>
    </location>
</feature>
<dbReference type="InterPro" id="IPR029044">
    <property type="entry name" value="Nucleotide-diphossugar_trans"/>
</dbReference>
<dbReference type="EC" id="2.4.1.16" evidence="2"/>
<evidence type="ECO:0000256" key="1">
    <source>
        <dbReference type="ARBA" id="ARBA00004651"/>
    </source>
</evidence>
<feature type="compositionally biased region" description="Basic and acidic residues" evidence="11">
    <location>
        <begin position="948"/>
        <end position="958"/>
    </location>
</feature>
<dbReference type="InterPro" id="IPR054295">
    <property type="entry name" value="CHS4-like_dom"/>
</dbReference>
<dbReference type="OrthoDB" id="370884at2759"/>
<organism evidence="14 15">
    <name type="scientific">Hypholoma sublateritium (strain FD-334 SS-4)</name>
    <dbReference type="NCBI Taxonomy" id="945553"/>
    <lineage>
        <taxon>Eukaryota</taxon>
        <taxon>Fungi</taxon>
        <taxon>Dikarya</taxon>
        <taxon>Basidiomycota</taxon>
        <taxon>Agaricomycotina</taxon>
        <taxon>Agaricomycetes</taxon>
        <taxon>Agaricomycetidae</taxon>
        <taxon>Agaricales</taxon>
        <taxon>Agaricineae</taxon>
        <taxon>Strophariaceae</taxon>
        <taxon>Hypholoma</taxon>
    </lineage>
</organism>
<evidence type="ECO:0000256" key="6">
    <source>
        <dbReference type="ARBA" id="ARBA00022692"/>
    </source>
</evidence>
<dbReference type="InterPro" id="IPR004835">
    <property type="entry name" value="Chitin_synth"/>
</dbReference>
<evidence type="ECO:0000256" key="9">
    <source>
        <dbReference type="ARBA" id="ARBA00023180"/>
    </source>
</evidence>
<evidence type="ECO:0000256" key="7">
    <source>
        <dbReference type="ARBA" id="ARBA00022989"/>
    </source>
</evidence>
<evidence type="ECO:0000313" key="15">
    <source>
        <dbReference type="Proteomes" id="UP000054270"/>
    </source>
</evidence>
<protein>
    <recommendedName>
        <fullName evidence="2">chitin synthase</fullName>
        <ecNumber evidence="2">2.4.1.16</ecNumber>
    </recommendedName>
</protein>
<dbReference type="Pfam" id="PF22997">
    <property type="entry name" value="CHS4"/>
    <property type="match status" value="1"/>
</dbReference>
<dbReference type="SUPFAM" id="SSF53448">
    <property type="entry name" value="Nucleotide-diphospho-sugar transferases"/>
    <property type="match status" value="1"/>
</dbReference>
<evidence type="ECO:0000256" key="12">
    <source>
        <dbReference type="SAM" id="Phobius"/>
    </source>
</evidence>
<dbReference type="AlphaFoldDB" id="A0A0D2PA45"/>
<evidence type="ECO:0000256" key="3">
    <source>
        <dbReference type="ARBA" id="ARBA00022475"/>
    </source>
</evidence>
<keyword evidence="3" id="KW-1003">Cell membrane</keyword>
<proteinExistence type="predicted"/>
<dbReference type="Proteomes" id="UP000054270">
    <property type="component" value="Unassembled WGS sequence"/>
</dbReference>
<keyword evidence="8 12" id="KW-0472">Membrane</keyword>
<evidence type="ECO:0000256" key="11">
    <source>
        <dbReference type="SAM" id="MobiDB-lite"/>
    </source>
</evidence>
<evidence type="ECO:0000259" key="13">
    <source>
        <dbReference type="Pfam" id="PF22997"/>
    </source>
</evidence>